<name>A0ABQ5C4H4_9ASTR</name>
<comment type="caution">
    <text evidence="1">The sequence shown here is derived from an EMBL/GenBank/DDBJ whole genome shotgun (WGS) entry which is preliminary data.</text>
</comment>
<dbReference type="Proteomes" id="UP001151760">
    <property type="component" value="Unassembled WGS sequence"/>
</dbReference>
<reference evidence="1" key="2">
    <citation type="submission" date="2022-01" db="EMBL/GenBank/DDBJ databases">
        <authorList>
            <person name="Yamashiro T."/>
            <person name="Shiraishi A."/>
            <person name="Satake H."/>
            <person name="Nakayama K."/>
        </authorList>
    </citation>
    <scope>NUCLEOTIDE SEQUENCE</scope>
</reference>
<proteinExistence type="predicted"/>
<gene>
    <name evidence="1" type="ORF">Tco_0891963</name>
</gene>
<accession>A0ABQ5C4H4</accession>
<dbReference type="EMBL" id="BQNB010013936">
    <property type="protein sequence ID" value="GJT22026.1"/>
    <property type="molecule type" value="Genomic_DNA"/>
</dbReference>
<evidence type="ECO:0000313" key="1">
    <source>
        <dbReference type="EMBL" id="GJT22026.1"/>
    </source>
</evidence>
<protein>
    <submittedName>
        <fullName evidence="1">Uncharacterized protein</fullName>
    </submittedName>
</protein>
<organism evidence="1 2">
    <name type="scientific">Tanacetum coccineum</name>
    <dbReference type="NCBI Taxonomy" id="301880"/>
    <lineage>
        <taxon>Eukaryota</taxon>
        <taxon>Viridiplantae</taxon>
        <taxon>Streptophyta</taxon>
        <taxon>Embryophyta</taxon>
        <taxon>Tracheophyta</taxon>
        <taxon>Spermatophyta</taxon>
        <taxon>Magnoliopsida</taxon>
        <taxon>eudicotyledons</taxon>
        <taxon>Gunneridae</taxon>
        <taxon>Pentapetalae</taxon>
        <taxon>asterids</taxon>
        <taxon>campanulids</taxon>
        <taxon>Asterales</taxon>
        <taxon>Asteraceae</taxon>
        <taxon>Asteroideae</taxon>
        <taxon>Anthemideae</taxon>
        <taxon>Anthemidinae</taxon>
        <taxon>Tanacetum</taxon>
    </lineage>
</organism>
<reference evidence="1" key="1">
    <citation type="journal article" date="2022" name="Int. J. Mol. Sci.">
        <title>Draft Genome of Tanacetum Coccineum: Genomic Comparison of Closely Related Tanacetum-Family Plants.</title>
        <authorList>
            <person name="Yamashiro T."/>
            <person name="Shiraishi A."/>
            <person name="Nakayama K."/>
            <person name="Satake H."/>
        </authorList>
    </citation>
    <scope>NUCLEOTIDE SEQUENCE</scope>
</reference>
<sequence length="217" mass="25016">MVTCLRSMLLDRDSHDLDVANMERICLCLFQFSLRVQVSNWLECLPAGSISAWEDLTTRPQPAPRVSSTHVPQAYTEAISSNLHPRGLDEPPKQNSFAFGDRISPSPQPQALGTNFEARVRDYMEAHTERMERFENSILQQQEEINDRMGDMFRLLKELTMSRTLEKLLGREEVRHPVTTRVNAIFLIRIEEEKSTQDNAISDNGIVRPTDQILWYL</sequence>
<evidence type="ECO:0000313" key="2">
    <source>
        <dbReference type="Proteomes" id="UP001151760"/>
    </source>
</evidence>
<keyword evidence="2" id="KW-1185">Reference proteome</keyword>